<comment type="caution">
    <text evidence="1">The sequence shown here is derived from an EMBL/GenBank/DDBJ whole genome shotgun (WGS) entry which is preliminary data.</text>
</comment>
<feature type="non-terminal residue" evidence="1">
    <location>
        <position position="1"/>
    </location>
</feature>
<accession>A0A2P5A8A5</accession>
<evidence type="ECO:0000313" key="1">
    <source>
        <dbReference type="EMBL" id="PON32785.1"/>
    </source>
</evidence>
<sequence>AIHVSCSITIKLTLSSSSSCHHHPLPAS</sequence>
<protein>
    <submittedName>
        <fullName evidence="1">Uncharacterized protein</fullName>
    </submittedName>
</protein>
<evidence type="ECO:0000313" key="2">
    <source>
        <dbReference type="Proteomes" id="UP000237105"/>
    </source>
</evidence>
<reference evidence="2" key="1">
    <citation type="submission" date="2016-06" db="EMBL/GenBank/DDBJ databases">
        <title>Parallel loss of symbiosis genes in relatives of nitrogen-fixing non-legume Parasponia.</title>
        <authorList>
            <person name="Van Velzen R."/>
            <person name="Holmer R."/>
            <person name="Bu F."/>
            <person name="Rutten L."/>
            <person name="Van Zeijl A."/>
            <person name="Liu W."/>
            <person name="Santuari L."/>
            <person name="Cao Q."/>
            <person name="Sharma T."/>
            <person name="Shen D."/>
            <person name="Roswanjaya Y."/>
            <person name="Wardhani T."/>
            <person name="Kalhor M.S."/>
            <person name="Jansen J."/>
            <person name="Van den Hoogen J."/>
            <person name="Gungor B."/>
            <person name="Hartog M."/>
            <person name="Hontelez J."/>
            <person name="Verver J."/>
            <person name="Yang W.-C."/>
            <person name="Schijlen E."/>
            <person name="Repin R."/>
            <person name="Schilthuizen M."/>
            <person name="Schranz E."/>
            <person name="Heidstra R."/>
            <person name="Miyata K."/>
            <person name="Fedorova E."/>
            <person name="Kohlen W."/>
            <person name="Bisseling T."/>
            <person name="Smit S."/>
            <person name="Geurts R."/>
        </authorList>
    </citation>
    <scope>NUCLEOTIDE SEQUENCE [LARGE SCALE GENOMIC DNA]</scope>
    <source>
        <strain evidence="2">cv. WU1-14</strain>
    </source>
</reference>
<organism evidence="1 2">
    <name type="scientific">Parasponia andersonii</name>
    <name type="common">Sponia andersonii</name>
    <dbReference type="NCBI Taxonomy" id="3476"/>
    <lineage>
        <taxon>Eukaryota</taxon>
        <taxon>Viridiplantae</taxon>
        <taxon>Streptophyta</taxon>
        <taxon>Embryophyta</taxon>
        <taxon>Tracheophyta</taxon>
        <taxon>Spermatophyta</taxon>
        <taxon>Magnoliopsida</taxon>
        <taxon>eudicotyledons</taxon>
        <taxon>Gunneridae</taxon>
        <taxon>Pentapetalae</taxon>
        <taxon>rosids</taxon>
        <taxon>fabids</taxon>
        <taxon>Rosales</taxon>
        <taxon>Cannabaceae</taxon>
        <taxon>Parasponia</taxon>
    </lineage>
</organism>
<dbReference type="EMBL" id="JXTB01000782">
    <property type="protein sequence ID" value="PON32785.1"/>
    <property type="molecule type" value="Genomic_DNA"/>
</dbReference>
<keyword evidence="2" id="KW-1185">Reference proteome</keyword>
<proteinExistence type="predicted"/>
<gene>
    <name evidence="1" type="ORF">PanWU01x14_358360</name>
</gene>
<name>A0A2P5A8A5_PARAD</name>
<dbReference type="AlphaFoldDB" id="A0A2P5A8A5"/>
<dbReference type="Proteomes" id="UP000237105">
    <property type="component" value="Unassembled WGS sequence"/>
</dbReference>